<comment type="caution">
    <text evidence="1">The sequence shown here is derived from an EMBL/GenBank/DDBJ whole genome shotgun (WGS) entry which is preliminary data.</text>
</comment>
<name>A0ABY6VU18_9BURK</name>
<dbReference type="RefSeq" id="WP_150720690.1">
    <property type="nucleotide sequence ID" value="NZ_CABPRV010000003.1"/>
</dbReference>
<organism evidence="1 2">
    <name type="scientific">Pandoraea capi</name>
    <dbReference type="NCBI Taxonomy" id="2508286"/>
    <lineage>
        <taxon>Bacteria</taxon>
        <taxon>Pseudomonadati</taxon>
        <taxon>Pseudomonadota</taxon>
        <taxon>Betaproteobacteria</taxon>
        <taxon>Burkholderiales</taxon>
        <taxon>Burkholderiaceae</taxon>
        <taxon>Pandoraea</taxon>
    </lineage>
</organism>
<sequence>MTSVAEAWHGDHSVFVETKFMAPDKRDALVEQFLQYTHIQTMAHAHVNGYQGEHTSTDPKCFYDTAPDITSHFPQNDARWLGKIGDFLGDGARNKWRKMS</sequence>
<dbReference type="Proteomes" id="UP000366065">
    <property type="component" value="Unassembled WGS sequence"/>
</dbReference>
<protein>
    <submittedName>
        <fullName evidence="1">Uncharacterized protein</fullName>
    </submittedName>
</protein>
<evidence type="ECO:0000313" key="1">
    <source>
        <dbReference type="EMBL" id="VVD88742.1"/>
    </source>
</evidence>
<proteinExistence type="predicted"/>
<reference evidence="1 2" key="1">
    <citation type="submission" date="2019-08" db="EMBL/GenBank/DDBJ databases">
        <authorList>
            <person name="Peeters C."/>
        </authorList>
    </citation>
    <scope>NUCLEOTIDE SEQUENCE [LARGE SCALE GENOMIC DNA]</scope>
    <source>
        <strain evidence="1 2">LMG 20602</strain>
    </source>
</reference>
<gene>
    <name evidence="1" type="ORF">PCA20602_01510</name>
</gene>
<accession>A0ABY6VU18</accession>
<keyword evidence="2" id="KW-1185">Reference proteome</keyword>
<dbReference type="EMBL" id="CABPRV010000003">
    <property type="protein sequence ID" value="VVD88742.1"/>
    <property type="molecule type" value="Genomic_DNA"/>
</dbReference>
<evidence type="ECO:0000313" key="2">
    <source>
        <dbReference type="Proteomes" id="UP000366065"/>
    </source>
</evidence>